<evidence type="ECO:0000313" key="2">
    <source>
        <dbReference type="EMBL" id="ODN91982.1"/>
    </source>
</evidence>
<evidence type="ECO:0000313" key="3">
    <source>
        <dbReference type="Proteomes" id="UP000094819"/>
    </source>
</evidence>
<dbReference type="AlphaFoldDB" id="A0A1E3ITU1"/>
<keyword evidence="3" id="KW-1185">Reference proteome</keyword>
<feature type="region of interest" description="Disordered" evidence="1">
    <location>
        <begin position="1"/>
        <end position="79"/>
    </location>
</feature>
<feature type="compositionally biased region" description="Acidic residues" evidence="1">
    <location>
        <begin position="40"/>
        <end position="52"/>
    </location>
</feature>
<reference evidence="2 3" key="1">
    <citation type="submission" date="2016-06" db="EMBL/GenBank/DDBJ databases">
        <title>Evolution of pathogenesis and genome organization in the Tremellales.</title>
        <authorList>
            <person name="Cuomo C."/>
            <person name="Litvintseva A."/>
            <person name="Heitman J."/>
            <person name="Chen Y."/>
            <person name="Sun S."/>
            <person name="Springer D."/>
            <person name="Dromer F."/>
            <person name="Young S."/>
            <person name="Zeng Q."/>
            <person name="Chapman S."/>
            <person name="Gujja S."/>
            <person name="Saif S."/>
            <person name="Birren B."/>
        </authorList>
    </citation>
    <scope>NUCLEOTIDE SEQUENCE [LARGE SCALE GENOMIC DNA]</scope>
    <source>
        <strain evidence="2 3">CBS 7118</strain>
    </source>
</reference>
<feature type="compositionally biased region" description="Basic and acidic residues" evidence="1">
    <location>
        <begin position="62"/>
        <end position="79"/>
    </location>
</feature>
<evidence type="ECO:0000256" key="1">
    <source>
        <dbReference type="SAM" id="MobiDB-lite"/>
    </source>
</evidence>
<organism evidence="2 3">
    <name type="scientific">Cryptococcus wingfieldii CBS 7118</name>
    <dbReference type="NCBI Taxonomy" id="1295528"/>
    <lineage>
        <taxon>Eukaryota</taxon>
        <taxon>Fungi</taxon>
        <taxon>Dikarya</taxon>
        <taxon>Basidiomycota</taxon>
        <taxon>Agaricomycotina</taxon>
        <taxon>Tremellomycetes</taxon>
        <taxon>Tremellales</taxon>
        <taxon>Cryptococcaceae</taxon>
        <taxon>Cryptococcus</taxon>
    </lineage>
</organism>
<name>A0A1E3ITU1_9TREE</name>
<gene>
    <name evidence="2" type="ORF">L198_05654</name>
</gene>
<accession>A0A1E3ITU1</accession>
<proteinExistence type="predicted"/>
<dbReference type="EMBL" id="AWGH01000018">
    <property type="protein sequence ID" value="ODN91982.1"/>
    <property type="molecule type" value="Genomic_DNA"/>
</dbReference>
<dbReference type="RefSeq" id="XP_019030116.1">
    <property type="nucleotide sequence ID" value="XM_019177732.1"/>
</dbReference>
<dbReference type="GeneID" id="30194866"/>
<sequence length="132" mass="14961">MITNQIAFAEGAPSPRQNIEDIADAREMREEQEREAMERDGEEEEQEEEESRGEEGEPTAADYREVRKHAEHDPGIHPERAFDSYECASVEVIWHSVRQNGASAKVLRKDSGRSVFTCGSEVDPLVMNLNTK</sequence>
<comment type="caution">
    <text evidence="2">The sequence shown here is derived from an EMBL/GenBank/DDBJ whole genome shotgun (WGS) entry which is preliminary data.</text>
</comment>
<protein>
    <submittedName>
        <fullName evidence="2">Uncharacterized protein</fullName>
    </submittedName>
</protein>
<feature type="compositionally biased region" description="Basic and acidic residues" evidence="1">
    <location>
        <begin position="23"/>
        <end position="39"/>
    </location>
</feature>
<dbReference type="Proteomes" id="UP000094819">
    <property type="component" value="Unassembled WGS sequence"/>
</dbReference>